<dbReference type="CTD" id="100329135"/>
<evidence type="ECO:0000313" key="2">
    <source>
        <dbReference type="Ensembl" id="ENSSSUP00005032536.1"/>
    </source>
</evidence>
<feature type="region of interest" description="Disordered" evidence="1">
    <location>
        <begin position="40"/>
        <end position="59"/>
    </location>
</feature>
<accession>A0A673VG54</accession>
<sequence length="110" mass="11955">MGSVSIPMLISGIADCIAQLIRIAEELLQLLAQEQMACAEQNDRAEEMAGAAAPPEEEDTLPDLAEFSDLESILAPRQDEDLIVDIDQAMLDVEELQDVLSSINEDLRSG</sequence>
<evidence type="ECO:0000256" key="1">
    <source>
        <dbReference type="SAM" id="MobiDB-lite"/>
    </source>
</evidence>
<reference evidence="2" key="1">
    <citation type="submission" date="2025-08" db="UniProtKB">
        <authorList>
            <consortium name="Ensembl"/>
        </authorList>
    </citation>
    <scope>IDENTIFICATION</scope>
</reference>
<protein>
    <submittedName>
        <fullName evidence="2">TRPC5 opposite strand</fullName>
    </submittedName>
</protein>
<dbReference type="GeneID" id="115283835"/>
<dbReference type="RefSeq" id="XP_029786119.1">
    <property type="nucleotide sequence ID" value="XM_029930259.1"/>
</dbReference>
<evidence type="ECO:0000313" key="3">
    <source>
        <dbReference type="Proteomes" id="UP000472268"/>
    </source>
</evidence>
<reference evidence="2" key="2">
    <citation type="submission" date="2025-09" db="UniProtKB">
        <authorList>
            <consortium name="Ensembl"/>
        </authorList>
    </citation>
    <scope>IDENTIFICATION</scope>
</reference>
<name>A0A673VG54_SURSU</name>
<dbReference type="Ensembl" id="ENSSSUT00005037107.1">
    <property type="protein sequence ID" value="ENSSSUP00005032536.1"/>
    <property type="gene ID" value="ENSSSUG00005020968.1"/>
</dbReference>
<keyword evidence="3" id="KW-1185">Reference proteome</keyword>
<proteinExistence type="predicted"/>
<dbReference type="OMA" id="AREQMPC"/>
<gene>
    <name evidence="2" type="primary">TRPC5OS</name>
</gene>
<organism evidence="2 3">
    <name type="scientific">Suricata suricatta</name>
    <name type="common">Meerkat</name>
    <dbReference type="NCBI Taxonomy" id="37032"/>
    <lineage>
        <taxon>Eukaryota</taxon>
        <taxon>Metazoa</taxon>
        <taxon>Chordata</taxon>
        <taxon>Craniata</taxon>
        <taxon>Vertebrata</taxon>
        <taxon>Euteleostomi</taxon>
        <taxon>Mammalia</taxon>
        <taxon>Eutheria</taxon>
        <taxon>Laurasiatheria</taxon>
        <taxon>Carnivora</taxon>
        <taxon>Feliformia</taxon>
        <taxon>Herpestidae</taxon>
        <taxon>Suricata</taxon>
    </lineage>
</organism>
<dbReference type="AlphaFoldDB" id="A0A673VG54"/>
<dbReference type="OrthoDB" id="9836436at2759"/>
<dbReference type="Proteomes" id="UP000472268">
    <property type="component" value="Unplaced"/>
</dbReference>